<evidence type="ECO:0000256" key="5">
    <source>
        <dbReference type="SAM" id="Phobius"/>
    </source>
</evidence>
<comment type="caution">
    <text evidence="8">The sequence shown here is derived from an EMBL/GenBank/DDBJ whole genome shotgun (WGS) entry which is preliminary data.</text>
</comment>
<dbReference type="RefSeq" id="WP_070175319.1">
    <property type="nucleotide sequence ID" value="NZ_BMJR01000006.1"/>
</dbReference>
<comment type="similarity">
    <text evidence="3">Belongs to the methyl-accepting chemotaxis (MCP) protein family.</text>
</comment>
<dbReference type="Gene3D" id="3.30.450.290">
    <property type="match status" value="1"/>
</dbReference>
<evidence type="ECO:0000256" key="1">
    <source>
        <dbReference type="ARBA" id="ARBA00004370"/>
    </source>
</evidence>
<dbReference type="SUPFAM" id="SSF58104">
    <property type="entry name" value="Methyl-accepting chemotaxis protein (MCP) signaling domain"/>
    <property type="match status" value="1"/>
</dbReference>
<dbReference type="STRING" id="1856405.BFC17_12505"/>
<reference evidence="8 9" key="1">
    <citation type="submission" date="2016-09" db="EMBL/GenBank/DDBJ databases">
        <title>Alteromonas lipolytica, a new species isolated from sea water.</title>
        <authorList>
            <person name="Wu Y.-H."/>
            <person name="Cheng H."/>
            <person name="Xu X.-W."/>
        </authorList>
    </citation>
    <scope>NUCLEOTIDE SEQUENCE [LARGE SCALE GENOMIC DNA]</scope>
    <source>
        <strain evidence="8 9">JW12</strain>
    </source>
</reference>
<evidence type="ECO:0000256" key="4">
    <source>
        <dbReference type="PROSITE-ProRule" id="PRU00284"/>
    </source>
</evidence>
<evidence type="ECO:0000313" key="9">
    <source>
        <dbReference type="Proteomes" id="UP000176037"/>
    </source>
</evidence>
<gene>
    <name evidence="8" type="ORF">BFC17_12505</name>
</gene>
<dbReference type="PROSITE" id="PS50885">
    <property type="entry name" value="HAMP"/>
    <property type="match status" value="1"/>
</dbReference>
<dbReference type="InterPro" id="IPR004089">
    <property type="entry name" value="MCPsignal_dom"/>
</dbReference>
<evidence type="ECO:0000256" key="2">
    <source>
        <dbReference type="ARBA" id="ARBA00023224"/>
    </source>
</evidence>
<feature type="transmembrane region" description="Helical" evidence="5">
    <location>
        <begin position="184"/>
        <end position="207"/>
    </location>
</feature>
<dbReference type="SMART" id="SM00283">
    <property type="entry name" value="MA"/>
    <property type="match status" value="1"/>
</dbReference>
<evidence type="ECO:0000256" key="3">
    <source>
        <dbReference type="ARBA" id="ARBA00029447"/>
    </source>
</evidence>
<evidence type="ECO:0000259" key="6">
    <source>
        <dbReference type="PROSITE" id="PS50111"/>
    </source>
</evidence>
<dbReference type="InterPro" id="IPR003660">
    <property type="entry name" value="HAMP_dom"/>
</dbReference>
<dbReference type="AlphaFoldDB" id="A0A1E8FI12"/>
<dbReference type="GO" id="GO:0016020">
    <property type="term" value="C:membrane"/>
    <property type="evidence" value="ECO:0007669"/>
    <property type="project" value="UniProtKB-SubCell"/>
</dbReference>
<dbReference type="GO" id="GO:0006935">
    <property type="term" value="P:chemotaxis"/>
    <property type="evidence" value="ECO:0007669"/>
    <property type="project" value="UniProtKB-ARBA"/>
</dbReference>
<feature type="domain" description="HAMP" evidence="7">
    <location>
        <begin position="204"/>
        <end position="257"/>
    </location>
</feature>
<name>A0A1E8FI12_9ALTE</name>
<dbReference type="Pfam" id="PF00015">
    <property type="entry name" value="MCPsignal"/>
    <property type="match status" value="1"/>
</dbReference>
<dbReference type="PROSITE" id="PS50111">
    <property type="entry name" value="CHEMOTAXIS_TRANSDUC_2"/>
    <property type="match status" value="1"/>
</dbReference>
<sequence>MSVKSIQAKLTLGLVAIAILTISLSYWNTAVEERALAEELVETNLWHTADNYFDSINSFMLTGMMDKRQILQDKMLKREDIVEARVIRSDKTKSLYGAGHTDQAAVDEFDRTALTGKRQSFFTDTADGRTFTVIEPLIARTDYKGTNCLGCHMAQDGDVLGALRLTASLKSIDKRIDKSVTQSVLIQLLVLTVAFAVLLWFIHTLVISRLKGLRNSLTKVARDMDLTSSFRSESSDEVGDLSNAVDTTLHSFREHLVEVNQSAAELLGVAQDLKRVAKQTDDAVSEQKLQTDSVASALTEMEATSVDVKQRTVEAQEKSASTDKLSEDGIHVAEQAQNSIFVLSQHISEAAAVIDQLDARIQSVTLVLDVIGGIAEQTNLLALNAAIEAARAGEQGRGFAVVADEVRSLAKRTHDSTDEIKTTITALQAEAVRAVDSMNRSTEEAAQRADSVKTVTQTLQRIAEHVGEIAELNTQIAMAADQQSETASEIQHNTIKIRDIAHQSEEVADRAMHNSQQLLEMAEQLQQHVAKFKL</sequence>
<dbReference type="EMBL" id="MJIC01000009">
    <property type="protein sequence ID" value="OFI35575.1"/>
    <property type="molecule type" value="Genomic_DNA"/>
</dbReference>
<dbReference type="Proteomes" id="UP000176037">
    <property type="component" value="Unassembled WGS sequence"/>
</dbReference>
<keyword evidence="5" id="KW-1133">Transmembrane helix</keyword>
<evidence type="ECO:0008006" key="10">
    <source>
        <dbReference type="Google" id="ProtNLM"/>
    </source>
</evidence>
<keyword evidence="9" id="KW-1185">Reference proteome</keyword>
<keyword evidence="5" id="KW-0472">Membrane</keyword>
<protein>
    <recommendedName>
        <fullName evidence="10">Chemotaxis protein</fullName>
    </recommendedName>
</protein>
<keyword evidence="5" id="KW-0812">Transmembrane</keyword>
<accession>A0A1E8FI12</accession>
<organism evidence="8 9">
    <name type="scientific">Alteromonas lipolytica</name>
    <dbReference type="NCBI Taxonomy" id="1856405"/>
    <lineage>
        <taxon>Bacteria</taxon>
        <taxon>Pseudomonadati</taxon>
        <taxon>Pseudomonadota</taxon>
        <taxon>Gammaproteobacteria</taxon>
        <taxon>Alteromonadales</taxon>
        <taxon>Alteromonadaceae</taxon>
        <taxon>Alteromonas/Salinimonas group</taxon>
        <taxon>Alteromonas</taxon>
    </lineage>
</organism>
<feature type="domain" description="Methyl-accepting transducer" evidence="6">
    <location>
        <begin position="262"/>
        <end position="498"/>
    </location>
</feature>
<evidence type="ECO:0000313" key="8">
    <source>
        <dbReference type="EMBL" id="OFI35575.1"/>
    </source>
</evidence>
<keyword evidence="2 4" id="KW-0807">Transducer</keyword>
<proteinExistence type="inferred from homology"/>
<dbReference type="FunFam" id="1.10.287.950:FF:000001">
    <property type="entry name" value="Methyl-accepting chemotaxis sensory transducer"/>
    <property type="match status" value="1"/>
</dbReference>
<dbReference type="Gene3D" id="1.10.287.950">
    <property type="entry name" value="Methyl-accepting chemotaxis protein"/>
    <property type="match status" value="1"/>
</dbReference>
<dbReference type="PANTHER" id="PTHR32089:SF120">
    <property type="entry name" value="METHYL-ACCEPTING CHEMOTAXIS PROTEIN TLPQ"/>
    <property type="match status" value="1"/>
</dbReference>
<dbReference type="GO" id="GO:0007165">
    <property type="term" value="P:signal transduction"/>
    <property type="evidence" value="ECO:0007669"/>
    <property type="project" value="UniProtKB-KW"/>
</dbReference>
<comment type="subcellular location">
    <subcellularLocation>
        <location evidence="1">Membrane</location>
    </subcellularLocation>
</comment>
<dbReference type="PANTHER" id="PTHR32089">
    <property type="entry name" value="METHYL-ACCEPTING CHEMOTAXIS PROTEIN MCPB"/>
    <property type="match status" value="1"/>
</dbReference>
<evidence type="ECO:0000259" key="7">
    <source>
        <dbReference type="PROSITE" id="PS50885"/>
    </source>
</evidence>